<dbReference type="Proteomes" id="UP000756132">
    <property type="component" value="Chromosome 4"/>
</dbReference>
<gene>
    <name evidence="1" type="ORF">CLAFUR5_04025</name>
</gene>
<reference evidence="1" key="1">
    <citation type="submission" date="2021-12" db="EMBL/GenBank/DDBJ databases">
        <authorList>
            <person name="Zaccaron A."/>
            <person name="Stergiopoulos I."/>
        </authorList>
    </citation>
    <scope>NUCLEOTIDE SEQUENCE</scope>
    <source>
        <strain evidence="1">Race5_Kim</strain>
    </source>
</reference>
<evidence type="ECO:0000313" key="2">
    <source>
        <dbReference type="Proteomes" id="UP000756132"/>
    </source>
</evidence>
<keyword evidence="2" id="KW-1185">Reference proteome</keyword>
<dbReference type="GeneID" id="71983903"/>
<organism evidence="1 2">
    <name type="scientific">Passalora fulva</name>
    <name type="common">Tomato leaf mold</name>
    <name type="synonym">Cladosporium fulvum</name>
    <dbReference type="NCBI Taxonomy" id="5499"/>
    <lineage>
        <taxon>Eukaryota</taxon>
        <taxon>Fungi</taxon>
        <taxon>Dikarya</taxon>
        <taxon>Ascomycota</taxon>
        <taxon>Pezizomycotina</taxon>
        <taxon>Dothideomycetes</taxon>
        <taxon>Dothideomycetidae</taxon>
        <taxon>Mycosphaerellales</taxon>
        <taxon>Mycosphaerellaceae</taxon>
        <taxon>Fulvia</taxon>
    </lineage>
</organism>
<dbReference type="KEGG" id="ffu:CLAFUR5_04025"/>
<dbReference type="RefSeq" id="XP_047760242.1">
    <property type="nucleotide sequence ID" value="XM_047903173.1"/>
</dbReference>
<reference evidence="1" key="2">
    <citation type="journal article" date="2022" name="Microb. Genom.">
        <title>A chromosome-scale genome assembly of the tomato pathogen Cladosporium fulvum reveals a compartmentalized genome architecture and the presence of a dispensable chromosome.</title>
        <authorList>
            <person name="Zaccaron A.Z."/>
            <person name="Chen L.H."/>
            <person name="Samaras A."/>
            <person name="Stergiopoulos I."/>
        </authorList>
    </citation>
    <scope>NUCLEOTIDE SEQUENCE</scope>
    <source>
        <strain evidence="1">Race5_Kim</strain>
    </source>
</reference>
<evidence type="ECO:0008006" key="3">
    <source>
        <dbReference type="Google" id="ProtNLM"/>
    </source>
</evidence>
<sequence length="215" mass="24877">MGNMAQTTYDLPDELLATIFGHLQLPLPIVDLNREDDFDRTHGLPNRLGYTPEQRRALSSNFKTLCRLSVVSKSFNSVAESILYRTDPGQDLVDPDLFLAALAARPHRTKFVRRVLLGQDIFGHDLRWRDWYSIRRSLLHEPRNEDLQELGQGTNEDVDPRPWPELEDLNIIRRRGAEARQEVALKRGHYGHFRDAWTADDYKSIAKTILHPRSP</sequence>
<name>A0A9Q8LE57_PASFU</name>
<protein>
    <recommendedName>
        <fullName evidence="3">F-box domain-containing protein</fullName>
    </recommendedName>
</protein>
<evidence type="ECO:0000313" key="1">
    <source>
        <dbReference type="EMBL" id="UJO15876.1"/>
    </source>
</evidence>
<dbReference type="Gene3D" id="1.20.1280.50">
    <property type="match status" value="1"/>
</dbReference>
<dbReference type="EMBL" id="CP090166">
    <property type="protein sequence ID" value="UJO15876.1"/>
    <property type="molecule type" value="Genomic_DNA"/>
</dbReference>
<accession>A0A9Q8LE57</accession>
<proteinExistence type="predicted"/>
<dbReference type="AlphaFoldDB" id="A0A9Q8LE57"/>